<dbReference type="Gene3D" id="3.40.640.10">
    <property type="entry name" value="Type I PLP-dependent aspartate aminotransferase-like (Major domain)"/>
    <property type="match status" value="1"/>
</dbReference>
<name>A0ABQ7J5B0_9APIC</name>
<evidence type="ECO:0000313" key="6">
    <source>
        <dbReference type="EMBL" id="KAF8819178.1"/>
    </source>
</evidence>
<keyword evidence="4" id="KW-0663">Pyridoxal phosphate</keyword>
<dbReference type="CDD" id="cd00609">
    <property type="entry name" value="AAT_like"/>
    <property type="match status" value="1"/>
</dbReference>
<evidence type="ECO:0000256" key="1">
    <source>
        <dbReference type="ARBA" id="ARBA00001933"/>
    </source>
</evidence>
<comment type="caution">
    <text evidence="6">The sequence shown here is derived from an EMBL/GenBank/DDBJ whole genome shotgun (WGS) entry which is preliminary data.</text>
</comment>
<dbReference type="Gene3D" id="3.90.1150.10">
    <property type="entry name" value="Aspartate Aminotransferase, domain 1"/>
    <property type="match status" value="1"/>
</dbReference>
<dbReference type="Proteomes" id="UP000823046">
    <property type="component" value="Unassembled WGS sequence"/>
</dbReference>
<dbReference type="InterPro" id="IPR051326">
    <property type="entry name" value="Kynurenine-oxoglutarate_AT"/>
</dbReference>
<protein>
    <submittedName>
        <fullName evidence="6">Kynurenine--oxoglutarate transaminase</fullName>
    </submittedName>
</protein>
<sequence length="421" mass="47297">MAAYAKKCGAIDLGIGVPGGATDFSMIWDVIKYLLGGSEEGGKQMEDVYLDADTLQGKFGKDSSSYQTKTLKDLLRTFQHPKSTLSQYSMPEHDAIVQRAISGYYKYHYEMNVNPSTEIIVTLGSTTAITILTRVLASPGDNVVVFEPYHELYKAQLNLQSVNILSVLLREDKINGWVFDMTELEEAIAQPNVKFLILNSPHNPTGKIFTLQELEKIADLVCRYKIYLLSDEIYEHFIFNSSMKHHCLFDWNNLKGRAFTVNSLSKTACITGWRIGWILSPPEFTASLKKAHTFTALQTPTPFQLAVVPVLRSDISFFNNLRDSYAKRRNILCDALVSVGFYLPKNDGSFYIFVRYDNVSKLRGKNSVEAANFLVTSIGVACIAGKGFYQESSESQFLRFAFCGPTDAIIEASHRLLRLKD</sequence>
<evidence type="ECO:0000256" key="4">
    <source>
        <dbReference type="ARBA" id="ARBA00022898"/>
    </source>
</evidence>
<dbReference type="PRINTS" id="PR00753">
    <property type="entry name" value="ACCSYNTHASE"/>
</dbReference>
<dbReference type="InterPro" id="IPR004839">
    <property type="entry name" value="Aminotransferase_I/II_large"/>
</dbReference>
<comment type="cofactor">
    <cofactor evidence="1">
        <name>pyridoxal 5'-phosphate</name>
        <dbReference type="ChEBI" id="CHEBI:597326"/>
    </cofactor>
</comment>
<organism evidence="6 7">
    <name type="scientific">Cardiosporidium cionae</name>
    <dbReference type="NCBI Taxonomy" id="476202"/>
    <lineage>
        <taxon>Eukaryota</taxon>
        <taxon>Sar</taxon>
        <taxon>Alveolata</taxon>
        <taxon>Apicomplexa</taxon>
        <taxon>Aconoidasida</taxon>
        <taxon>Nephromycida</taxon>
        <taxon>Cardiosporidium</taxon>
    </lineage>
</organism>
<dbReference type="SUPFAM" id="SSF53383">
    <property type="entry name" value="PLP-dependent transferases"/>
    <property type="match status" value="1"/>
</dbReference>
<proteinExistence type="predicted"/>
<feature type="domain" description="Aminotransferase class I/classII large" evidence="5">
    <location>
        <begin position="67"/>
        <end position="410"/>
    </location>
</feature>
<keyword evidence="2" id="KW-0032">Aminotransferase</keyword>
<evidence type="ECO:0000313" key="7">
    <source>
        <dbReference type="Proteomes" id="UP000823046"/>
    </source>
</evidence>
<dbReference type="EMBL" id="JADAQX010000911">
    <property type="protein sequence ID" value="KAF8819178.1"/>
    <property type="molecule type" value="Genomic_DNA"/>
</dbReference>
<dbReference type="InterPro" id="IPR015422">
    <property type="entry name" value="PyrdxlP-dep_Trfase_small"/>
</dbReference>
<keyword evidence="7" id="KW-1185">Reference proteome</keyword>
<dbReference type="InterPro" id="IPR015424">
    <property type="entry name" value="PyrdxlP-dep_Trfase"/>
</dbReference>
<evidence type="ECO:0000259" key="5">
    <source>
        <dbReference type="Pfam" id="PF00155"/>
    </source>
</evidence>
<dbReference type="PANTHER" id="PTHR43807:SF20">
    <property type="entry name" value="FI04487P"/>
    <property type="match status" value="1"/>
</dbReference>
<reference evidence="6 7" key="1">
    <citation type="journal article" date="2020" name="bioRxiv">
        <title>Metabolic contributions of an alphaproteobacterial endosymbiont in the apicomplexan Cardiosporidium cionae.</title>
        <authorList>
            <person name="Hunter E.S."/>
            <person name="Paight C.J."/>
            <person name="Lane C.E."/>
        </authorList>
    </citation>
    <scope>NUCLEOTIDE SEQUENCE [LARGE SCALE GENOMIC DNA]</scope>
    <source>
        <strain evidence="6">ESH_2018</strain>
    </source>
</reference>
<dbReference type="PANTHER" id="PTHR43807">
    <property type="entry name" value="FI04487P"/>
    <property type="match status" value="1"/>
</dbReference>
<accession>A0ABQ7J5B0</accession>
<keyword evidence="3" id="KW-0808">Transferase</keyword>
<evidence type="ECO:0000256" key="3">
    <source>
        <dbReference type="ARBA" id="ARBA00022679"/>
    </source>
</evidence>
<evidence type="ECO:0000256" key="2">
    <source>
        <dbReference type="ARBA" id="ARBA00022576"/>
    </source>
</evidence>
<dbReference type="InterPro" id="IPR015421">
    <property type="entry name" value="PyrdxlP-dep_Trfase_major"/>
</dbReference>
<dbReference type="Pfam" id="PF00155">
    <property type="entry name" value="Aminotran_1_2"/>
    <property type="match status" value="1"/>
</dbReference>
<gene>
    <name evidence="6" type="ORF">IE077_001508</name>
</gene>